<dbReference type="SUPFAM" id="SSF53335">
    <property type="entry name" value="S-adenosyl-L-methionine-dependent methyltransferases"/>
    <property type="match status" value="1"/>
</dbReference>
<evidence type="ECO:0000256" key="1">
    <source>
        <dbReference type="SAM" id="MobiDB-lite"/>
    </source>
</evidence>
<comment type="caution">
    <text evidence="3">The sequence shown here is derived from an EMBL/GenBank/DDBJ whole genome shotgun (WGS) entry which is preliminary data.</text>
</comment>
<dbReference type="AlphaFoldDB" id="A0A365H8T9"/>
<dbReference type="InterPro" id="IPR006764">
    <property type="entry name" value="SAM_dep_MeTrfase_SAV2177_type"/>
</dbReference>
<feature type="region of interest" description="Disordered" evidence="1">
    <location>
        <begin position="394"/>
        <end position="415"/>
    </location>
</feature>
<protein>
    <recommendedName>
        <fullName evidence="2">Helix-turn-helix domain-containing protein</fullName>
    </recommendedName>
</protein>
<proteinExistence type="predicted"/>
<sequence>MTAMEGPADPFSTDGVPARWGFVRQLLLGNSKDYYPADLDVAQRALAVAPDAATWAWQERAFLHHIVGYLAHGNATYRRGTTQLIYLGCGLPEPNWRCGDQLHHIARREDPRARVLYADPDATFATYGRALTAEAEVTKIPTRGDDHGTCVETDVLAKVIEAGPDDPAQVLNAPEARAVLDLAQPIDVLLPAAHFLSDPAAVLDRWADALPDGSRIMITHLEQHEDTAEVAQVYRDAFGVCSPRSADEVADLLAGYDLLLDPGVVPLPDWRPPPLPEDPARVPVCRILCAVGQLKRTVRAGLLSDQHLARRYREGESLRTLAQAATSSKETVRRRLHRQGVQMRAKKQPPPSGLSAERLAALYIQGATLKELKGLSGASYGWVRAQLVEQGVELRSRGYKSRPSARSSATGGDQP</sequence>
<keyword evidence="4" id="KW-1185">Reference proteome</keyword>
<evidence type="ECO:0000259" key="2">
    <source>
        <dbReference type="Pfam" id="PF19575"/>
    </source>
</evidence>
<dbReference type="Gene3D" id="3.40.50.150">
    <property type="entry name" value="Vaccinia Virus protein VP39"/>
    <property type="match status" value="1"/>
</dbReference>
<dbReference type="OrthoDB" id="3488004at2"/>
<dbReference type="InterPro" id="IPR029063">
    <property type="entry name" value="SAM-dependent_MTases_sf"/>
</dbReference>
<feature type="domain" description="Helix-turn-helix" evidence="2">
    <location>
        <begin position="356"/>
        <end position="402"/>
    </location>
</feature>
<dbReference type="Pfam" id="PF19575">
    <property type="entry name" value="HTH_58"/>
    <property type="match status" value="1"/>
</dbReference>
<organism evidence="3 4">
    <name type="scientific">Actinomadura craniellae</name>
    <dbReference type="NCBI Taxonomy" id="2231787"/>
    <lineage>
        <taxon>Bacteria</taxon>
        <taxon>Bacillati</taxon>
        <taxon>Actinomycetota</taxon>
        <taxon>Actinomycetes</taxon>
        <taxon>Streptosporangiales</taxon>
        <taxon>Thermomonosporaceae</taxon>
        <taxon>Actinomadura</taxon>
    </lineage>
</organism>
<evidence type="ECO:0000313" key="4">
    <source>
        <dbReference type="Proteomes" id="UP000251891"/>
    </source>
</evidence>
<dbReference type="InterPro" id="IPR045745">
    <property type="entry name" value="HTH_58_Actinobacteria-type"/>
</dbReference>
<name>A0A365H8T9_9ACTN</name>
<dbReference type="RefSeq" id="WP_111866283.1">
    <property type="nucleotide sequence ID" value="NZ_QLYX01000004.1"/>
</dbReference>
<dbReference type="Pfam" id="PF04672">
    <property type="entry name" value="Methyltransf_19"/>
    <property type="match status" value="1"/>
</dbReference>
<dbReference type="EMBL" id="QLYX01000004">
    <property type="protein sequence ID" value="RAY15432.1"/>
    <property type="molecule type" value="Genomic_DNA"/>
</dbReference>
<feature type="compositionally biased region" description="Polar residues" evidence="1">
    <location>
        <begin position="404"/>
        <end position="415"/>
    </location>
</feature>
<accession>A0A365H8T9</accession>
<dbReference type="Proteomes" id="UP000251891">
    <property type="component" value="Unassembled WGS sequence"/>
</dbReference>
<evidence type="ECO:0000313" key="3">
    <source>
        <dbReference type="EMBL" id="RAY15432.1"/>
    </source>
</evidence>
<gene>
    <name evidence="3" type="ORF">DPM19_12130</name>
</gene>
<reference evidence="3 4" key="1">
    <citation type="submission" date="2018-06" db="EMBL/GenBank/DDBJ databases">
        <title>Actinomadura craniellae sp. nov. isolated from marine sponge Craniella sp.</title>
        <authorList>
            <person name="Li L."/>
            <person name="Xu Q.H."/>
            <person name="Lin H.W."/>
            <person name="Lu Y.H."/>
        </authorList>
    </citation>
    <scope>NUCLEOTIDE SEQUENCE [LARGE SCALE GENOMIC DNA]</scope>
    <source>
        <strain evidence="3 4">LHW63021</strain>
    </source>
</reference>